<evidence type="ECO:0000256" key="11">
    <source>
        <dbReference type="SAM" id="Phobius"/>
    </source>
</evidence>
<feature type="transmembrane region" description="Helical" evidence="11">
    <location>
        <begin position="309"/>
        <end position="328"/>
    </location>
</feature>
<keyword evidence="11" id="KW-1133">Transmembrane helix</keyword>
<dbReference type="Pfam" id="PF06246">
    <property type="entry name" value="Isy1"/>
    <property type="match status" value="1"/>
</dbReference>
<dbReference type="Gene3D" id="3.30.2010.10">
    <property type="entry name" value="Metalloproteases ('zincins'), catalytic domain"/>
    <property type="match status" value="1"/>
</dbReference>
<dbReference type="Pfam" id="PF01435">
    <property type="entry name" value="Peptidase_M48"/>
    <property type="match status" value="1"/>
</dbReference>
<evidence type="ECO:0000256" key="6">
    <source>
        <dbReference type="ARBA" id="ARBA00022833"/>
    </source>
</evidence>
<feature type="transmembrane region" description="Helical" evidence="11">
    <location>
        <begin position="465"/>
        <end position="486"/>
    </location>
</feature>
<reference evidence="13" key="2">
    <citation type="submission" date="2021-03" db="UniProtKB">
        <authorList>
            <consortium name="Ensembl"/>
        </authorList>
    </citation>
    <scope>IDENTIFICATION</scope>
</reference>
<feature type="domain" description="Peptidase M48" evidence="12">
    <location>
        <begin position="378"/>
        <end position="567"/>
    </location>
</feature>
<evidence type="ECO:0000256" key="7">
    <source>
        <dbReference type="ARBA" id="ARBA00023049"/>
    </source>
</evidence>
<gene>
    <name evidence="13" type="primary">oma1</name>
</gene>
<keyword evidence="6" id="KW-0862">Zinc</keyword>
<evidence type="ECO:0000259" key="12">
    <source>
        <dbReference type="Pfam" id="PF01435"/>
    </source>
</evidence>
<accession>A0A803JBD7</accession>
<comment type="subunit">
    <text evidence="2">Homooligomer.</text>
</comment>
<organism evidence="13">
    <name type="scientific">Xenopus tropicalis</name>
    <name type="common">Western clawed frog</name>
    <name type="synonym">Silurana tropicalis</name>
    <dbReference type="NCBI Taxonomy" id="8364"/>
    <lineage>
        <taxon>Eukaryota</taxon>
        <taxon>Metazoa</taxon>
        <taxon>Chordata</taxon>
        <taxon>Craniata</taxon>
        <taxon>Vertebrata</taxon>
        <taxon>Euteleostomi</taxon>
        <taxon>Amphibia</taxon>
        <taxon>Batrachia</taxon>
        <taxon>Anura</taxon>
        <taxon>Pipoidea</taxon>
        <taxon>Pipidae</taxon>
        <taxon>Xenopodinae</taxon>
        <taxon>Xenopus</taxon>
        <taxon>Silurana</taxon>
    </lineage>
</organism>
<evidence type="ECO:0000256" key="5">
    <source>
        <dbReference type="ARBA" id="ARBA00022801"/>
    </source>
</evidence>
<dbReference type="GeneTree" id="ENSGT00390000007027"/>
<dbReference type="InterPro" id="IPR009360">
    <property type="entry name" value="Isy1"/>
</dbReference>
<evidence type="ECO:0000256" key="10">
    <source>
        <dbReference type="ARBA" id="ARBA00042978"/>
    </source>
</evidence>
<protein>
    <recommendedName>
        <fullName evidence="9">Metalloendopeptidase OMA1, mitochondrial</fullName>
    </recommendedName>
    <alternativeName>
        <fullName evidence="10">Overlapping with the m-AAA protease 1 homolog</fullName>
    </alternativeName>
</protein>
<comment type="similarity">
    <text evidence="8">Belongs to the peptidase M48 family.</text>
</comment>
<dbReference type="Ensembl" id="ENSXETT00000113684">
    <property type="protein sequence ID" value="ENSXETP00000105160"/>
    <property type="gene ID" value="ENSXETG00000040389"/>
</dbReference>
<sequence length="604" mass="70030">MARNEEKQHGRLNRLWLQKAKEEGHIKDINSNRPRLSALHTASDVKKWIPSIKNEIEYYLEQSQLTHYSERKIKDFQDKIETLKKEYQSYLWKLRRLDPSCKDHPWKLRGYKRKRTEEEKVPSWVESGENTSKGKMEIFCCLRLSSRKSFALKSLISSRVQASKRIFHNSAQSFQNEAIWHRKNINPLSCIFFNRLYIPESTHSGKSISLKYEVCRRPADFLHNQNALLSIATNGGANLLPNPLHIMSSRSIHTSKHLNVLIPPHLWILLKPAQKLFAILLGRSLRKWWRALPANKQELFKEKVKKNKLRLSLSIGAVGIIFSLFYFTHLEENPITGRSRLLFFKNEHYELLTNVEYENLIEEFKDIMLPKEDLRYQLVQMIVDHLISCNGDLPGVSKIEWVVHVVQKSDINAFVLPNGQIFVFTGMLEAVTDVHQLSFILGHELAHAILDHTAEMHSLTHFLDFLLLISIAMIWAICPMDSLAVFGQWIQSTLKDFVFNRPFSRSLEAEADKVGLQLAAKACVDVRASSVFWKQMEILESLQGQARTPEWLSTHPSHQNRADHLDRLIPEAIKLREKCNCPALPFPDPRLVFDSKHFLQGTVD</sequence>
<dbReference type="CDD" id="cd07331">
    <property type="entry name" value="M48C_Oma1_like"/>
    <property type="match status" value="1"/>
</dbReference>
<dbReference type="AlphaFoldDB" id="A0A803JBD7"/>
<dbReference type="GO" id="GO:0006508">
    <property type="term" value="P:proteolysis"/>
    <property type="evidence" value="ECO:0007669"/>
    <property type="project" value="UniProtKB-KW"/>
</dbReference>
<dbReference type="GO" id="GO:0000350">
    <property type="term" value="P:generation of catalytic spliceosome for second transesterification step"/>
    <property type="evidence" value="ECO:0007669"/>
    <property type="project" value="InterPro"/>
</dbReference>
<evidence type="ECO:0000256" key="9">
    <source>
        <dbReference type="ARBA" id="ARBA00040360"/>
    </source>
</evidence>
<reference evidence="13" key="1">
    <citation type="journal article" date="2010" name="Science">
        <title>The genome of the Western clawed frog Xenopus tropicalis.</title>
        <authorList>
            <person name="Hellsten U."/>
            <person name="Harland R.M."/>
            <person name="Gilchrist M.J."/>
            <person name="Hendrix D."/>
            <person name="Jurka J."/>
            <person name="Kapitonov V."/>
            <person name="Ovcharenko I."/>
            <person name="Putnam N.H."/>
            <person name="Shu S."/>
            <person name="Taher L."/>
            <person name="Blitz I.L."/>
            <person name="Blumberg B."/>
            <person name="Dichmann D.S."/>
            <person name="Dubchak I."/>
            <person name="Amaya E."/>
            <person name="Detter J.C."/>
            <person name="Fletcher R."/>
            <person name="Gerhard D.S."/>
            <person name="Goodstein D."/>
            <person name="Graves T."/>
            <person name="Grigoriev I.V."/>
            <person name="Grimwood J."/>
            <person name="Kawashima T."/>
            <person name="Lindquist E."/>
            <person name="Lucas S.M."/>
            <person name="Mead P.E."/>
            <person name="Mitros T."/>
            <person name="Ogino H."/>
            <person name="Ohta Y."/>
            <person name="Poliakov A.V."/>
            <person name="Pollet N."/>
            <person name="Robert J."/>
            <person name="Salamov A."/>
            <person name="Sater A.K."/>
            <person name="Schmutz J."/>
            <person name="Terry A."/>
            <person name="Vize P.D."/>
            <person name="Warren W.C."/>
            <person name="Wells D."/>
            <person name="Wills A."/>
            <person name="Wilson R.K."/>
            <person name="Zimmerman L.B."/>
            <person name="Zorn A.M."/>
            <person name="Grainger R."/>
            <person name="Grammer T."/>
            <person name="Khokha M.K."/>
            <person name="Richardson P.M."/>
            <person name="Rokhsar D.S."/>
        </authorList>
    </citation>
    <scope>NUCLEOTIDE SEQUENCE [LARGE SCALE GENOMIC DNA]</scope>
    <source>
        <strain evidence="13">Nigerian</strain>
    </source>
</reference>
<keyword evidence="11" id="KW-0812">Transmembrane</keyword>
<name>A0A803JBD7_XENTR</name>
<dbReference type="FunCoup" id="A0A803JBD7">
    <property type="interactions" value="699"/>
</dbReference>
<evidence type="ECO:0000256" key="8">
    <source>
        <dbReference type="ARBA" id="ARBA00038233"/>
    </source>
</evidence>
<dbReference type="PANTHER" id="PTHR22726:SF1">
    <property type="entry name" value="METALLOENDOPEPTIDASE OMA1, MITOCHONDRIAL"/>
    <property type="match status" value="1"/>
</dbReference>
<evidence type="ECO:0000256" key="3">
    <source>
        <dbReference type="ARBA" id="ARBA00022670"/>
    </source>
</evidence>
<evidence type="ECO:0000256" key="4">
    <source>
        <dbReference type="ARBA" id="ARBA00022723"/>
    </source>
</evidence>
<keyword evidence="7" id="KW-0482">Metalloprotease</keyword>
<keyword evidence="5" id="KW-0378">Hydrolase</keyword>
<evidence type="ECO:0000256" key="2">
    <source>
        <dbReference type="ARBA" id="ARBA00011182"/>
    </source>
</evidence>
<keyword evidence="3" id="KW-0645">Protease</keyword>
<comment type="cofactor">
    <cofactor evidence="1">
        <name>Zn(2+)</name>
        <dbReference type="ChEBI" id="CHEBI:29105"/>
    </cofactor>
</comment>
<keyword evidence="4" id="KW-0479">Metal-binding</keyword>
<dbReference type="InterPro" id="IPR001915">
    <property type="entry name" value="Peptidase_M48"/>
</dbReference>
<dbReference type="PANTHER" id="PTHR22726">
    <property type="entry name" value="METALLOENDOPEPTIDASE OMA1"/>
    <property type="match status" value="1"/>
</dbReference>
<dbReference type="GO" id="GO:0046872">
    <property type="term" value="F:metal ion binding"/>
    <property type="evidence" value="ECO:0007669"/>
    <property type="project" value="UniProtKB-KW"/>
</dbReference>
<dbReference type="InterPro" id="IPR051156">
    <property type="entry name" value="Mito/Outer_Membr_Metalloprot"/>
</dbReference>
<evidence type="ECO:0000256" key="1">
    <source>
        <dbReference type="ARBA" id="ARBA00001947"/>
    </source>
</evidence>
<dbReference type="GO" id="GO:0004222">
    <property type="term" value="F:metalloendopeptidase activity"/>
    <property type="evidence" value="ECO:0007669"/>
    <property type="project" value="InterPro"/>
</dbReference>
<proteinExistence type="inferred from homology"/>
<dbReference type="InParanoid" id="A0A803JBD7"/>
<keyword evidence="11" id="KW-0472">Membrane</keyword>
<evidence type="ECO:0000313" key="13">
    <source>
        <dbReference type="Ensembl" id="ENSXETP00000105160"/>
    </source>
</evidence>
<dbReference type="Bgee" id="ENSXETG00000040389">
    <property type="expression patterns" value="Expressed in skeletal muscle tissue and 10 other cell types or tissues"/>
</dbReference>